<comment type="subcellular location">
    <subcellularLocation>
        <location evidence="1">Cell envelope</location>
    </subcellularLocation>
</comment>
<dbReference type="GO" id="GO:0030246">
    <property type="term" value="F:carbohydrate binding"/>
    <property type="evidence" value="ECO:0007669"/>
    <property type="project" value="UniProtKB-ARBA"/>
</dbReference>
<sequence>MTKKILVMLMALMMVVGIFGCAAKTEEAAAPAAGETPYKAAFITQALSNESQAYSWKQFQQYCGEYGFTMDVFEGQNDVQNEAKAVSTCIAQGYDAIFINPSDINAIVPSLMEAKEAGVVVGMFSSDLPAESQQYRDFFCGVDDTMAGQTAGEAFVSHFPDGATIVEVGGQAGHDAQIKRHDGFMEVINGTNITLLDSQNCSGWVTADAMAIMEDFIVKYGDQIQGVFCHWDNGATGVLEALKNAGMTDVYVVAVDGCRAGYDQVKAGTQSVCIGQSFTNMAIKALECAKAKLTGGTFEAVNFIPLDVVTADNIDTFPYPEW</sequence>
<comment type="caution">
    <text evidence="5">The sequence shown here is derived from an EMBL/GenBank/DDBJ whole genome shotgun (WGS) entry which is preliminary data.</text>
</comment>
<keyword evidence="3" id="KW-0732">Signal</keyword>
<evidence type="ECO:0000313" key="5">
    <source>
        <dbReference type="EMBL" id="MPM35004.1"/>
    </source>
</evidence>
<reference evidence="5" key="1">
    <citation type="submission" date="2019-08" db="EMBL/GenBank/DDBJ databases">
        <authorList>
            <person name="Kucharzyk K."/>
            <person name="Murdoch R.W."/>
            <person name="Higgins S."/>
            <person name="Loffler F."/>
        </authorList>
    </citation>
    <scope>NUCLEOTIDE SEQUENCE</scope>
</reference>
<accession>A0A644ZAT6</accession>
<dbReference type="Gene3D" id="3.40.50.2300">
    <property type="match status" value="2"/>
</dbReference>
<evidence type="ECO:0000256" key="2">
    <source>
        <dbReference type="ARBA" id="ARBA00007639"/>
    </source>
</evidence>
<evidence type="ECO:0000259" key="4">
    <source>
        <dbReference type="Pfam" id="PF13407"/>
    </source>
</evidence>
<dbReference type="PANTHER" id="PTHR46847">
    <property type="entry name" value="D-ALLOSE-BINDING PERIPLASMIC PROTEIN-RELATED"/>
    <property type="match status" value="1"/>
</dbReference>
<dbReference type="PROSITE" id="PS51257">
    <property type="entry name" value="PROKAR_LIPOPROTEIN"/>
    <property type="match status" value="1"/>
</dbReference>
<dbReference type="EMBL" id="VSSQ01007150">
    <property type="protein sequence ID" value="MPM35004.1"/>
    <property type="molecule type" value="Genomic_DNA"/>
</dbReference>
<dbReference type="InterPro" id="IPR025997">
    <property type="entry name" value="SBP_2_dom"/>
</dbReference>
<dbReference type="SUPFAM" id="SSF53822">
    <property type="entry name" value="Periplasmic binding protein-like I"/>
    <property type="match status" value="1"/>
</dbReference>
<gene>
    <name evidence="5" type="ORF">SDC9_81594</name>
</gene>
<dbReference type="InterPro" id="IPR028082">
    <property type="entry name" value="Peripla_BP_I"/>
</dbReference>
<evidence type="ECO:0000256" key="3">
    <source>
        <dbReference type="ARBA" id="ARBA00022729"/>
    </source>
</evidence>
<dbReference type="CDD" id="cd01536">
    <property type="entry name" value="PBP1_ABC_sugar_binding-like"/>
    <property type="match status" value="1"/>
</dbReference>
<dbReference type="AlphaFoldDB" id="A0A644ZAT6"/>
<dbReference type="GO" id="GO:0030313">
    <property type="term" value="C:cell envelope"/>
    <property type="evidence" value="ECO:0007669"/>
    <property type="project" value="UniProtKB-SubCell"/>
</dbReference>
<protein>
    <recommendedName>
        <fullName evidence="4">Periplasmic binding protein domain-containing protein</fullName>
    </recommendedName>
</protein>
<comment type="similarity">
    <text evidence="2">Belongs to the bacterial solute-binding protein 2 family.</text>
</comment>
<feature type="domain" description="Periplasmic binding protein" evidence="4">
    <location>
        <begin position="41"/>
        <end position="295"/>
    </location>
</feature>
<name>A0A644ZAT6_9ZZZZ</name>
<organism evidence="5">
    <name type="scientific">bioreactor metagenome</name>
    <dbReference type="NCBI Taxonomy" id="1076179"/>
    <lineage>
        <taxon>unclassified sequences</taxon>
        <taxon>metagenomes</taxon>
        <taxon>ecological metagenomes</taxon>
    </lineage>
</organism>
<dbReference type="Pfam" id="PF13407">
    <property type="entry name" value="Peripla_BP_4"/>
    <property type="match status" value="1"/>
</dbReference>
<evidence type="ECO:0000256" key="1">
    <source>
        <dbReference type="ARBA" id="ARBA00004196"/>
    </source>
</evidence>
<dbReference type="PANTHER" id="PTHR46847:SF1">
    <property type="entry name" value="D-ALLOSE-BINDING PERIPLASMIC PROTEIN-RELATED"/>
    <property type="match status" value="1"/>
</dbReference>
<proteinExistence type="inferred from homology"/>